<evidence type="ECO:0000313" key="2">
    <source>
        <dbReference type="EMBL" id="SHK82948.1"/>
    </source>
</evidence>
<dbReference type="Proteomes" id="UP000183994">
    <property type="component" value="Unassembled WGS sequence"/>
</dbReference>
<protein>
    <submittedName>
        <fullName evidence="2">Uncharacterized protein</fullName>
    </submittedName>
</protein>
<gene>
    <name evidence="2" type="ORF">SAMN02745216_04142</name>
</gene>
<dbReference type="AlphaFoldDB" id="A0A1M6VN77"/>
<dbReference type="EMBL" id="FQZU01000035">
    <property type="protein sequence ID" value="SHK82948.1"/>
    <property type="molecule type" value="Genomic_DNA"/>
</dbReference>
<accession>A0A1M6VN77</accession>
<name>A0A1M6VN77_9BACT</name>
<keyword evidence="3" id="KW-1185">Reference proteome</keyword>
<keyword evidence="1" id="KW-1133">Transmembrane helix</keyword>
<sequence>MESARGLLYHFLKNQFIRWTVSSRKWVLSRGGCLVVAAAIILFGFQGEMIVHAKNENIDISKVVIVQYDEGQIKSYKISREHLKQMSKELGVTQT</sequence>
<organism evidence="2 3">
    <name type="scientific">Desulfatibacillum alkenivorans DSM 16219</name>
    <dbReference type="NCBI Taxonomy" id="1121393"/>
    <lineage>
        <taxon>Bacteria</taxon>
        <taxon>Pseudomonadati</taxon>
        <taxon>Thermodesulfobacteriota</taxon>
        <taxon>Desulfobacteria</taxon>
        <taxon>Desulfobacterales</taxon>
        <taxon>Desulfatibacillaceae</taxon>
        <taxon>Desulfatibacillum</taxon>
    </lineage>
</organism>
<keyword evidence="1" id="KW-0472">Membrane</keyword>
<reference evidence="3" key="1">
    <citation type="submission" date="2016-11" db="EMBL/GenBank/DDBJ databases">
        <authorList>
            <person name="Varghese N."/>
            <person name="Submissions S."/>
        </authorList>
    </citation>
    <scope>NUCLEOTIDE SEQUENCE [LARGE SCALE GENOMIC DNA]</scope>
    <source>
        <strain evidence="3">DSM 16219</strain>
    </source>
</reference>
<evidence type="ECO:0000313" key="3">
    <source>
        <dbReference type="Proteomes" id="UP000183994"/>
    </source>
</evidence>
<keyword evidence="1" id="KW-0812">Transmembrane</keyword>
<evidence type="ECO:0000256" key="1">
    <source>
        <dbReference type="SAM" id="Phobius"/>
    </source>
</evidence>
<proteinExistence type="predicted"/>
<dbReference type="RefSeq" id="WP_073478169.1">
    <property type="nucleotide sequence ID" value="NZ_FQZU01000035.1"/>
</dbReference>
<feature type="transmembrane region" description="Helical" evidence="1">
    <location>
        <begin position="26"/>
        <end position="45"/>
    </location>
</feature>